<evidence type="ECO:0000313" key="8">
    <source>
        <dbReference type="Proteomes" id="UP001591681"/>
    </source>
</evidence>
<organism evidence="7 8">
    <name type="scientific">Coilia grayii</name>
    <name type="common">Gray's grenadier anchovy</name>
    <dbReference type="NCBI Taxonomy" id="363190"/>
    <lineage>
        <taxon>Eukaryota</taxon>
        <taxon>Metazoa</taxon>
        <taxon>Chordata</taxon>
        <taxon>Craniata</taxon>
        <taxon>Vertebrata</taxon>
        <taxon>Euteleostomi</taxon>
        <taxon>Actinopterygii</taxon>
        <taxon>Neopterygii</taxon>
        <taxon>Teleostei</taxon>
        <taxon>Clupei</taxon>
        <taxon>Clupeiformes</taxon>
        <taxon>Clupeoidei</taxon>
        <taxon>Engraulidae</taxon>
        <taxon>Coilinae</taxon>
        <taxon>Coilia</taxon>
    </lineage>
</organism>
<feature type="transmembrane region" description="Helical" evidence="5">
    <location>
        <begin position="21"/>
        <end position="46"/>
    </location>
</feature>
<comment type="caution">
    <text evidence="7">The sequence shown here is derived from an EMBL/GenBank/DDBJ whole genome shotgun (WGS) entry which is preliminary data.</text>
</comment>
<keyword evidence="8" id="KW-1185">Reference proteome</keyword>
<dbReference type="Gene3D" id="1.20.1070.10">
    <property type="entry name" value="Rhodopsin 7-helix transmembrane proteins"/>
    <property type="match status" value="1"/>
</dbReference>
<accession>A0ABD1KBZ8</accession>
<feature type="transmembrane region" description="Helical" evidence="5">
    <location>
        <begin position="52"/>
        <end position="73"/>
    </location>
</feature>
<proteinExistence type="predicted"/>
<evidence type="ECO:0000259" key="6">
    <source>
        <dbReference type="PROSITE" id="PS50262"/>
    </source>
</evidence>
<dbReference type="PROSITE" id="PS50262">
    <property type="entry name" value="G_PROTEIN_RECEP_F1_2"/>
    <property type="match status" value="1"/>
</dbReference>
<dbReference type="InterPro" id="IPR017452">
    <property type="entry name" value="GPCR_Rhodpsn_7TM"/>
</dbReference>
<dbReference type="Pfam" id="PF00001">
    <property type="entry name" value="7tm_1"/>
    <property type="match status" value="1"/>
</dbReference>
<evidence type="ECO:0000256" key="4">
    <source>
        <dbReference type="ARBA" id="ARBA00023136"/>
    </source>
</evidence>
<evidence type="ECO:0000256" key="5">
    <source>
        <dbReference type="SAM" id="Phobius"/>
    </source>
</evidence>
<dbReference type="PANTHER" id="PTHR26451:SF885">
    <property type="entry name" value="OLFACTORY RECEPTOR"/>
    <property type="match status" value="1"/>
</dbReference>
<keyword evidence="4 5" id="KW-0472">Membrane</keyword>
<dbReference type="InterPro" id="IPR052921">
    <property type="entry name" value="GPCR1_Superfamily_Member"/>
</dbReference>
<dbReference type="AlphaFoldDB" id="A0ABD1KBZ8"/>
<dbReference type="GO" id="GO:0016020">
    <property type="term" value="C:membrane"/>
    <property type="evidence" value="ECO:0007669"/>
    <property type="project" value="UniProtKB-SubCell"/>
</dbReference>
<evidence type="ECO:0000313" key="7">
    <source>
        <dbReference type="EMBL" id="KAL2096408.1"/>
    </source>
</evidence>
<keyword evidence="3 5" id="KW-1133">Transmembrane helix</keyword>
<sequence>MMAFDRYISICFPLNYRQIMSPLIVIICVIFIWLIPFGRVTITLSITASLKIFVLSLYFLILSPVLNPVIYGARTEKINEAIKMKIQNFFTKQNITV</sequence>
<feature type="domain" description="G-protein coupled receptors family 1 profile" evidence="6">
    <location>
        <begin position="1"/>
        <end position="37"/>
    </location>
</feature>
<evidence type="ECO:0000256" key="3">
    <source>
        <dbReference type="ARBA" id="ARBA00022989"/>
    </source>
</evidence>
<dbReference type="PANTHER" id="PTHR26451">
    <property type="entry name" value="G_PROTEIN_RECEP_F1_2 DOMAIN-CONTAINING PROTEIN"/>
    <property type="match status" value="1"/>
</dbReference>
<keyword evidence="2 5" id="KW-0812">Transmembrane</keyword>
<evidence type="ECO:0000256" key="1">
    <source>
        <dbReference type="ARBA" id="ARBA00004370"/>
    </source>
</evidence>
<dbReference type="SUPFAM" id="SSF81321">
    <property type="entry name" value="Family A G protein-coupled receptor-like"/>
    <property type="match status" value="1"/>
</dbReference>
<gene>
    <name evidence="7" type="ORF">ACEWY4_008556</name>
</gene>
<evidence type="ECO:0000256" key="2">
    <source>
        <dbReference type="ARBA" id="ARBA00022692"/>
    </source>
</evidence>
<name>A0ABD1KBZ8_9TELE</name>
<dbReference type="EMBL" id="JBHFQA010000007">
    <property type="protein sequence ID" value="KAL2096408.1"/>
    <property type="molecule type" value="Genomic_DNA"/>
</dbReference>
<protein>
    <recommendedName>
        <fullName evidence="6">G-protein coupled receptors family 1 profile domain-containing protein</fullName>
    </recommendedName>
</protein>
<comment type="subcellular location">
    <subcellularLocation>
        <location evidence="1">Membrane</location>
    </subcellularLocation>
</comment>
<reference evidence="7 8" key="1">
    <citation type="submission" date="2024-09" db="EMBL/GenBank/DDBJ databases">
        <title>A chromosome-level genome assembly of Gray's grenadier anchovy, Coilia grayii.</title>
        <authorList>
            <person name="Fu Z."/>
        </authorList>
    </citation>
    <scope>NUCLEOTIDE SEQUENCE [LARGE SCALE GENOMIC DNA]</scope>
    <source>
        <strain evidence="7">G4</strain>
        <tissue evidence="7">Muscle</tissue>
    </source>
</reference>
<dbReference type="Proteomes" id="UP001591681">
    <property type="component" value="Unassembled WGS sequence"/>
</dbReference>
<dbReference type="InterPro" id="IPR000276">
    <property type="entry name" value="GPCR_Rhodpsn"/>
</dbReference>